<evidence type="ECO:0000256" key="6">
    <source>
        <dbReference type="ARBA" id="ARBA00023239"/>
    </source>
</evidence>
<dbReference type="GO" id="GO:0007165">
    <property type="term" value="P:signal transduction"/>
    <property type="evidence" value="ECO:0007669"/>
    <property type="project" value="UniProtKB-ARBA"/>
</dbReference>
<dbReference type="PROSITE" id="PS50839">
    <property type="entry name" value="CHASE"/>
    <property type="match status" value="1"/>
</dbReference>
<sequence length="881" mass="97818">MLASSSSYTPKPKQRNHSSDGNNISTFSADDDGGGGNASSNNNDIIPPPPRQRSSVASSVKSTGSDPAEDQRRQDRKVCLLRGGVVITLLTATTIVATLVGLYVKNDEHSNFQTQYDDSVSMVAESFQNRIDIKYNTAKTFSAMITSRYGNVAQAVIGEEPIWPNVTIPDFQEQAKAMLTIADGRAISFNPIITQDVNRLEWEAHATATAEILGDPLLVTPDPDTEWPDNRTVSFGIYSRDKDKNVIYDPGYAPNSTYYKDVMVPVWQIAPIENNSKAIMYNLHSETNRQQALDHMLRYQVADLTAFLQLVQDVDTRPSAILFYPVFDVFRTKAEDGTVNPDQEQTVVGSISIVFSWDTLLNDILPSYIKGMICVLHSSTGESFSYHISGDEVHLMGEGDLHDVNYDKYEHNFEARLLLDEDVQDEINSEIKFIVYTLSIYPSEEFESEYVTNRAAIYAIGVVLIFLFTAGLFLLYDYLVEDRQQKTARLAKQRGNIVDSMFPAAFRDRLYKVYGNAADDAASPTPPHRDSCASTFGDVVVSSGHPSGSEYGTSTITGTNDSDGQEGASLVPGGAKRRSTKINMKKIDKFMKGIRSSLHDENPLLANSSDVLLDDPIADLFPDTSIMFSDIVGFTKWSSEHSPAEVFQLLEQIFWEFDSLASLHNVFKLGTIGDCYIAVTGIPDPIDDHAIVLTRFAFDARDKVREVCARLESEGLDTAKLDMRFGIHSGATTAGILRGTKSRFELFGDTINTASRMESTGIGGKIQLSEETAELIRLHSKSRWLTKRDTKIFAKGKGELQTYWVEPERAACRVSFLETNGEKEGINGENNRRSLNSRLSDPQSLEESLEEEGEKLEEGELDEFMSIVMVGNEKVDLSKSE</sequence>
<dbReference type="Gene3D" id="3.30.450.350">
    <property type="entry name" value="CHASE domain"/>
    <property type="match status" value="1"/>
</dbReference>
<dbReference type="CDD" id="cd07302">
    <property type="entry name" value="CHD"/>
    <property type="match status" value="1"/>
</dbReference>
<dbReference type="GO" id="GO:0016829">
    <property type="term" value="F:lyase activity"/>
    <property type="evidence" value="ECO:0007669"/>
    <property type="project" value="UniProtKB-KW"/>
</dbReference>
<evidence type="ECO:0000313" key="11">
    <source>
        <dbReference type="EMBL" id="KAL3756710.1"/>
    </source>
</evidence>
<dbReference type="EMBL" id="JALLBG020000295">
    <property type="protein sequence ID" value="KAL3756710.1"/>
    <property type="molecule type" value="Genomic_DNA"/>
</dbReference>
<feature type="domain" description="CHASE" evidence="10">
    <location>
        <begin position="265"/>
        <end position="365"/>
    </location>
</feature>
<keyword evidence="2 8" id="KW-0812">Transmembrane</keyword>
<evidence type="ECO:0008006" key="13">
    <source>
        <dbReference type="Google" id="ProtNLM"/>
    </source>
</evidence>
<protein>
    <recommendedName>
        <fullName evidence="13">Guanylate cyclase domain-containing protein</fullName>
    </recommendedName>
</protein>
<keyword evidence="4 8" id="KW-1133">Transmembrane helix</keyword>
<dbReference type="SMART" id="SM00044">
    <property type="entry name" value="CYCc"/>
    <property type="match status" value="1"/>
</dbReference>
<evidence type="ECO:0000256" key="4">
    <source>
        <dbReference type="ARBA" id="ARBA00022989"/>
    </source>
</evidence>
<dbReference type="PANTHER" id="PTHR11920:SF335">
    <property type="entry name" value="GUANYLATE CYCLASE"/>
    <property type="match status" value="1"/>
</dbReference>
<feature type="region of interest" description="Disordered" evidence="7">
    <location>
        <begin position="545"/>
        <end position="577"/>
    </location>
</feature>
<dbReference type="SMART" id="SM01079">
    <property type="entry name" value="CHASE"/>
    <property type="match status" value="1"/>
</dbReference>
<feature type="compositionally biased region" description="Acidic residues" evidence="7">
    <location>
        <begin position="847"/>
        <end position="856"/>
    </location>
</feature>
<feature type="compositionally biased region" description="Polar residues" evidence="7">
    <location>
        <begin position="545"/>
        <end position="562"/>
    </location>
</feature>
<reference evidence="11 12" key="1">
    <citation type="submission" date="2024-10" db="EMBL/GenBank/DDBJ databases">
        <title>Updated reference genomes for cyclostephanoid diatoms.</title>
        <authorList>
            <person name="Roberts W.R."/>
            <person name="Alverson A.J."/>
        </authorList>
    </citation>
    <scope>NUCLEOTIDE SEQUENCE [LARGE SCALE GENOMIC DNA]</scope>
    <source>
        <strain evidence="11 12">AJA232-27</strain>
    </source>
</reference>
<dbReference type="InterPro" id="IPR050401">
    <property type="entry name" value="Cyclic_nucleotide_synthase"/>
</dbReference>
<comment type="subcellular location">
    <subcellularLocation>
        <location evidence="1">Membrane</location>
    </subcellularLocation>
</comment>
<feature type="domain" description="Guanylate cyclase" evidence="9">
    <location>
        <begin position="625"/>
        <end position="758"/>
    </location>
</feature>
<evidence type="ECO:0000256" key="1">
    <source>
        <dbReference type="ARBA" id="ARBA00004370"/>
    </source>
</evidence>
<gene>
    <name evidence="11" type="ORF">ACHAWU_006725</name>
</gene>
<evidence type="ECO:0000256" key="3">
    <source>
        <dbReference type="ARBA" id="ARBA00022741"/>
    </source>
</evidence>
<keyword evidence="12" id="KW-1185">Reference proteome</keyword>
<keyword evidence="3" id="KW-0547">Nucleotide-binding</keyword>
<feature type="region of interest" description="Disordered" evidence="7">
    <location>
        <begin position="822"/>
        <end position="856"/>
    </location>
</feature>
<name>A0ABD3LY81_9STRA</name>
<dbReference type="GO" id="GO:0016020">
    <property type="term" value="C:membrane"/>
    <property type="evidence" value="ECO:0007669"/>
    <property type="project" value="UniProtKB-SubCell"/>
</dbReference>
<dbReference type="InterPro" id="IPR001054">
    <property type="entry name" value="A/G_cyclase"/>
</dbReference>
<feature type="transmembrane region" description="Helical" evidence="8">
    <location>
        <begin position="455"/>
        <end position="476"/>
    </location>
</feature>
<dbReference type="GO" id="GO:0000166">
    <property type="term" value="F:nucleotide binding"/>
    <property type="evidence" value="ECO:0007669"/>
    <property type="project" value="UniProtKB-KW"/>
</dbReference>
<feature type="compositionally biased region" description="Basic and acidic residues" evidence="7">
    <location>
        <begin position="822"/>
        <end position="832"/>
    </location>
</feature>
<dbReference type="PANTHER" id="PTHR11920">
    <property type="entry name" value="GUANYLYL CYCLASE"/>
    <property type="match status" value="1"/>
</dbReference>
<feature type="compositionally biased region" description="Low complexity" evidence="7">
    <location>
        <begin position="54"/>
        <end position="65"/>
    </location>
</feature>
<evidence type="ECO:0000256" key="5">
    <source>
        <dbReference type="ARBA" id="ARBA00023136"/>
    </source>
</evidence>
<evidence type="ECO:0000256" key="2">
    <source>
        <dbReference type="ARBA" id="ARBA00022692"/>
    </source>
</evidence>
<keyword evidence="5 8" id="KW-0472">Membrane</keyword>
<evidence type="ECO:0000259" key="9">
    <source>
        <dbReference type="PROSITE" id="PS50125"/>
    </source>
</evidence>
<dbReference type="InterPro" id="IPR042240">
    <property type="entry name" value="CHASE_sf"/>
</dbReference>
<dbReference type="Pfam" id="PF03924">
    <property type="entry name" value="CHASE"/>
    <property type="match status" value="1"/>
</dbReference>
<dbReference type="AlphaFoldDB" id="A0ABD3LY81"/>
<evidence type="ECO:0000256" key="8">
    <source>
        <dbReference type="SAM" id="Phobius"/>
    </source>
</evidence>
<dbReference type="SUPFAM" id="SSF55073">
    <property type="entry name" value="Nucleotide cyclase"/>
    <property type="match status" value="1"/>
</dbReference>
<keyword evidence="6" id="KW-0456">Lyase</keyword>
<feature type="compositionally biased region" description="Polar residues" evidence="7">
    <location>
        <begin position="833"/>
        <end position="843"/>
    </location>
</feature>
<evidence type="ECO:0000256" key="7">
    <source>
        <dbReference type="SAM" id="MobiDB-lite"/>
    </source>
</evidence>
<dbReference type="InterPro" id="IPR029787">
    <property type="entry name" value="Nucleotide_cyclase"/>
</dbReference>
<dbReference type="PROSITE" id="PS50125">
    <property type="entry name" value="GUANYLATE_CYCLASE_2"/>
    <property type="match status" value="1"/>
</dbReference>
<dbReference type="Pfam" id="PF00211">
    <property type="entry name" value="Guanylate_cyc"/>
    <property type="match status" value="1"/>
</dbReference>
<comment type="caution">
    <text evidence="11">The sequence shown here is derived from an EMBL/GenBank/DDBJ whole genome shotgun (WGS) entry which is preliminary data.</text>
</comment>
<accession>A0ABD3LY81</accession>
<evidence type="ECO:0000259" key="10">
    <source>
        <dbReference type="PROSITE" id="PS50839"/>
    </source>
</evidence>
<evidence type="ECO:0000313" key="12">
    <source>
        <dbReference type="Proteomes" id="UP001530293"/>
    </source>
</evidence>
<dbReference type="InterPro" id="IPR006189">
    <property type="entry name" value="CHASE_dom"/>
</dbReference>
<proteinExistence type="predicted"/>
<dbReference type="Gene3D" id="3.30.70.1230">
    <property type="entry name" value="Nucleotide cyclase"/>
    <property type="match status" value="1"/>
</dbReference>
<feature type="region of interest" description="Disordered" evidence="7">
    <location>
        <begin position="1"/>
        <end position="73"/>
    </location>
</feature>
<feature type="transmembrane region" description="Helical" evidence="8">
    <location>
        <begin position="80"/>
        <end position="104"/>
    </location>
</feature>
<dbReference type="Proteomes" id="UP001530293">
    <property type="component" value="Unassembled WGS sequence"/>
</dbReference>
<organism evidence="11 12">
    <name type="scientific">Discostella pseudostelligera</name>
    <dbReference type="NCBI Taxonomy" id="259834"/>
    <lineage>
        <taxon>Eukaryota</taxon>
        <taxon>Sar</taxon>
        <taxon>Stramenopiles</taxon>
        <taxon>Ochrophyta</taxon>
        <taxon>Bacillariophyta</taxon>
        <taxon>Coscinodiscophyceae</taxon>
        <taxon>Thalassiosirophycidae</taxon>
        <taxon>Stephanodiscales</taxon>
        <taxon>Stephanodiscaceae</taxon>
        <taxon>Discostella</taxon>
    </lineage>
</organism>